<evidence type="ECO:0008006" key="4">
    <source>
        <dbReference type="Google" id="ProtNLM"/>
    </source>
</evidence>
<dbReference type="Proteomes" id="UP001321473">
    <property type="component" value="Unassembled WGS sequence"/>
</dbReference>
<keyword evidence="3" id="KW-1185">Reference proteome</keyword>
<protein>
    <recommendedName>
        <fullName evidence="4">Secreted protein</fullName>
    </recommendedName>
</protein>
<dbReference type="EMBL" id="JARKHS020012800">
    <property type="protein sequence ID" value="KAK8776566.1"/>
    <property type="molecule type" value="Genomic_DNA"/>
</dbReference>
<feature type="chain" id="PRO_5042946342" description="Secreted protein" evidence="1">
    <location>
        <begin position="21"/>
        <end position="67"/>
    </location>
</feature>
<evidence type="ECO:0000256" key="1">
    <source>
        <dbReference type="SAM" id="SignalP"/>
    </source>
</evidence>
<proteinExistence type="predicted"/>
<reference evidence="2 3" key="1">
    <citation type="journal article" date="2023" name="Arcadia Sci">
        <title>De novo assembly of a long-read Amblyomma americanum tick genome.</title>
        <authorList>
            <person name="Chou S."/>
            <person name="Poskanzer K.E."/>
            <person name="Rollins M."/>
            <person name="Thuy-Boun P.S."/>
        </authorList>
    </citation>
    <scope>NUCLEOTIDE SEQUENCE [LARGE SCALE GENOMIC DNA]</scope>
    <source>
        <strain evidence="2">F_SG_1</strain>
        <tissue evidence="2">Salivary glands</tissue>
    </source>
</reference>
<feature type="non-terminal residue" evidence="2">
    <location>
        <position position="67"/>
    </location>
</feature>
<evidence type="ECO:0000313" key="3">
    <source>
        <dbReference type="Proteomes" id="UP001321473"/>
    </source>
</evidence>
<dbReference type="AlphaFoldDB" id="A0AAQ4EP96"/>
<keyword evidence="1" id="KW-0732">Signal</keyword>
<feature type="signal peptide" evidence="1">
    <location>
        <begin position="1"/>
        <end position="20"/>
    </location>
</feature>
<sequence length="67" mass="7122">MQVFLVVLLLLAASLLEARAGQHDGWAMTAPATSGAPASTNVQGFYVLRRPARYDSPQQPAPSEPVT</sequence>
<gene>
    <name evidence="2" type="ORF">V5799_030089</name>
</gene>
<evidence type="ECO:0000313" key="2">
    <source>
        <dbReference type="EMBL" id="KAK8776566.1"/>
    </source>
</evidence>
<name>A0AAQ4EP96_AMBAM</name>
<comment type="caution">
    <text evidence="2">The sequence shown here is derived from an EMBL/GenBank/DDBJ whole genome shotgun (WGS) entry which is preliminary data.</text>
</comment>
<organism evidence="2 3">
    <name type="scientific">Amblyomma americanum</name>
    <name type="common">Lone star tick</name>
    <dbReference type="NCBI Taxonomy" id="6943"/>
    <lineage>
        <taxon>Eukaryota</taxon>
        <taxon>Metazoa</taxon>
        <taxon>Ecdysozoa</taxon>
        <taxon>Arthropoda</taxon>
        <taxon>Chelicerata</taxon>
        <taxon>Arachnida</taxon>
        <taxon>Acari</taxon>
        <taxon>Parasitiformes</taxon>
        <taxon>Ixodida</taxon>
        <taxon>Ixodoidea</taxon>
        <taxon>Ixodidae</taxon>
        <taxon>Amblyomminae</taxon>
        <taxon>Amblyomma</taxon>
    </lineage>
</organism>
<accession>A0AAQ4EP96</accession>